<keyword evidence="1" id="KW-1133">Transmembrane helix</keyword>
<sequence length="67" mass="7304">MLKYWAVGVPVATGVAGASVYFSRPTEGSIANKIRSSISGKDYLQLVEIVSIGLSLRIYIRISKERS</sequence>
<keyword evidence="1" id="KW-0812">Transmembrane</keyword>
<dbReference type="HOGENOM" id="CLU_2807807_0_0_14"/>
<keyword evidence="3" id="KW-1185">Reference proteome</keyword>
<evidence type="ECO:0000313" key="2">
    <source>
        <dbReference type="EMBL" id="CBY92836.1"/>
    </source>
</evidence>
<evidence type="ECO:0000256" key="1">
    <source>
        <dbReference type="SAM" id="Phobius"/>
    </source>
</evidence>
<organism evidence="2 3">
    <name type="scientific">Mycoplasma haemofelis (strain Langford 1)</name>
    <name type="common">Haemobartonella felis</name>
    <dbReference type="NCBI Taxonomy" id="941640"/>
    <lineage>
        <taxon>Bacteria</taxon>
        <taxon>Bacillati</taxon>
        <taxon>Mycoplasmatota</taxon>
        <taxon>Mollicutes</taxon>
        <taxon>Mycoplasmataceae</taxon>
        <taxon>Mycoplasma</taxon>
    </lineage>
</organism>
<name>E8ZI65_MYCHL</name>
<dbReference type="KEGG" id="mha:HF1_08280"/>
<proteinExistence type="predicted"/>
<protein>
    <submittedName>
        <fullName evidence="2">Uncharacterized protein</fullName>
    </submittedName>
</protein>
<feature type="transmembrane region" description="Helical" evidence="1">
    <location>
        <begin position="5"/>
        <end position="23"/>
    </location>
</feature>
<gene>
    <name evidence="2" type="ordered locus">HF1_08280</name>
</gene>
<reference evidence="2 3" key="1">
    <citation type="journal article" date="2011" name="J. Bacteriol.">
        <title>Complete genome sequence of Mycoplasma haemofelis, a hemotropic mycoplasma.</title>
        <authorList>
            <person name="Barker E.N."/>
            <person name="Helps C.R."/>
            <person name="Peters I.R."/>
            <person name="Darby A.C."/>
            <person name="Radford A.D."/>
            <person name="Tasker S."/>
        </authorList>
    </citation>
    <scope>NUCLEOTIDE SEQUENCE [LARGE SCALE GENOMIC DNA]</scope>
    <source>
        <strain evidence="2 3">Langford 1</strain>
    </source>
</reference>
<dbReference type="EMBL" id="FR773153">
    <property type="protein sequence ID" value="CBY92836.1"/>
    <property type="molecule type" value="Genomic_DNA"/>
</dbReference>
<accession>E8ZI65</accession>
<dbReference type="AlphaFoldDB" id="E8ZI65"/>
<dbReference type="Proteomes" id="UP000008637">
    <property type="component" value="Chromosome"/>
</dbReference>
<evidence type="ECO:0000313" key="3">
    <source>
        <dbReference type="Proteomes" id="UP000008637"/>
    </source>
</evidence>
<keyword evidence="1" id="KW-0472">Membrane</keyword>